<gene>
    <name evidence="2" type="ORF">BKA12_001824</name>
</gene>
<organism evidence="2 3">
    <name type="scientific">Neomicrococcus lactis</name>
    <dbReference type="NCBI Taxonomy" id="732241"/>
    <lineage>
        <taxon>Bacteria</taxon>
        <taxon>Bacillati</taxon>
        <taxon>Actinomycetota</taxon>
        <taxon>Actinomycetes</taxon>
        <taxon>Micrococcales</taxon>
        <taxon>Micrococcaceae</taxon>
        <taxon>Neomicrococcus</taxon>
    </lineage>
</organism>
<reference evidence="2 3" key="1">
    <citation type="submission" date="2020-08" db="EMBL/GenBank/DDBJ databases">
        <title>Sequencing the genomes of 1000 actinobacteria strains.</title>
        <authorList>
            <person name="Klenk H.-P."/>
        </authorList>
    </citation>
    <scope>NUCLEOTIDE SEQUENCE [LARGE SCALE GENOMIC DNA]</scope>
    <source>
        <strain evidence="2 3">DSM 23694</strain>
    </source>
</reference>
<accession>A0A7W9DBQ3</accession>
<proteinExistence type="predicted"/>
<dbReference type="RefSeq" id="WP_183642895.1">
    <property type="nucleotide sequence ID" value="NZ_JACHBL010000001.1"/>
</dbReference>
<dbReference type="AlphaFoldDB" id="A0A7W9DBQ3"/>
<dbReference type="EMBL" id="JACHBL010000001">
    <property type="protein sequence ID" value="MBB5598744.1"/>
    <property type="molecule type" value="Genomic_DNA"/>
</dbReference>
<name>A0A7W9DBQ3_9MICC</name>
<dbReference type="Proteomes" id="UP000523863">
    <property type="component" value="Unassembled WGS sequence"/>
</dbReference>
<keyword evidence="3" id="KW-1185">Reference proteome</keyword>
<evidence type="ECO:0008006" key="4">
    <source>
        <dbReference type="Google" id="ProtNLM"/>
    </source>
</evidence>
<feature type="region of interest" description="Disordered" evidence="1">
    <location>
        <begin position="1"/>
        <end position="84"/>
    </location>
</feature>
<evidence type="ECO:0000313" key="3">
    <source>
        <dbReference type="Proteomes" id="UP000523863"/>
    </source>
</evidence>
<evidence type="ECO:0000313" key="2">
    <source>
        <dbReference type="EMBL" id="MBB5598744.1"/>
    </source>
</evidence>
<sequence length="84" mass="9010">MGFGDNLGGLGEQLNNLKNEHGDKINEGADSLQEQHSDKLGEHAGAANDFIDGLQTEHLGQEQPTGEQQVNEQAAEQAEGQENQ</sequence>
<evidence type="ECO:0000256" key="1">
    <source>
        <dbReference type="SAM" id="MobiDB-lite"/>
    </source>
</evidence>
<feature type="compositionally biased region" description="Basic and acidic residues" evidence="1">
    <location>
        <begin position="18"/>
        <end position="42"/>
    </location>
</feature>
<protein>
    <recommendedName>
        <fullName evidence="4">Antitoxin</fullName>
    </recommendedName>
</protein>
<comment type="caution">
    <text evidence="2">The sequence shown here is derived from an EMBL/GenBank/DDBJ whole genome shotgun (WGS) entry which is preliminary data.</text>
</comment>
<feature type="compositionally biased region" description="Gly residues" evidence="1">
    <location>
        <begin position="1"/>
        <end position="11"/>
    </location>
</feature>
<feature type="compositionally biased region" description="Low complexity" evidence="1">
    <location>
        <begin position="66"/>
        <end position="84"/>
    </location>
</feature>